<proteinExistence type="predicted"/>
<dbReference type="OrthoDB" id="269872at2759"/>
<keyword evidence="2" id="KW-0489">Methyltransferase</keyword>
<dbReference type="InterPro" id="IPR050320">
    <property type="entry name" value="N5-glutamine_MTase"/>
</dbReference>
<dbReference type="InterPro" id="IPR004556">
    <property type="entry name" value="HemK-like"/>
</dbReference>
<dbReference type="PROSITE" id="PS00092">
    <property type="entry name" value="N6_MTASE"/>
    <property type="match status" value="1"/>
</dbReference>
<comment type="catalytic activity">
    <reaction evidence="5">
        <text>L-glutaminyl-[peptide chain release factor] + S-adenosyl-L-methionine = N(5)-methyl-L-glutaminyl-[peptide chain release factor] + S-adenosyl-L-homocysteine + H(+)</text>
        <dbReference type="Rhea" id="RHEA:42896"/>
        <dbReference type="Rhea" id="RHEA-COMP:10271"/>
        <dbReference type="Rhea" id="RHEA-COMP:10272"/>
        <dbReference type="ChEBI" id="CHEBI:15378"/>
        <dbReference type="ChEBI" id="CHEBI:30011"/>
        <dbReference type="ChEBI" id="CHEBI:57856"/>
        <dbReference type="ChEBI" id="CHEBI:59789"/>
        <dbReference type="ChEBI" id="CHEBI:61891"/>
        <dbReference type="EC" id="2.1.1.297"/>
    </reaction>
</comment>
<dbReference type="Gene3D" id="3.40.50.150">
    <property type="entry name" value="Vaccinia Virus protein VP39"/>
    <property type="match status" value="1"/>
</dbReference>
<keyword evidence="3" id="KW-0808">Transferase</keyword>
<organism evidence="7 8">
    <name type="scientific">Torulaspora globosa</name>
    <dbReference type="NCBI Taxonomy" id="48254"/>
    <lineage>
        <taxon>Eukaryota</taxon>
        <taxon>Fungi</taxon>
        <taxon>Dikarya</taxon>
        <taxon>Ascomycota</taxon>
        <taxon>Saccharomycotina</taxon>
        <taxon>Saccharomycetes</taxon>
        <taxon>Saccharomycetales</taxon>
        <taxon>Saccharomycetaceae</taxon>
        <taxon>Torulaspora</taxon>
    </lineage>
</organism>
<dbReference type="InterPro" id="IPR002052">
    <property type="entry name" value="DNA_methylase_N6_adenine_CS"/>
</dbReference>
<gene>
    <name evidence="7" type="ORF">HG537_0B03010</name>
</gene>
<dbReference type="EC" id="2.1.1.297" evidence="1"/>
<dbReference type="Proteomes" id="UP000510647">
    <property type="component" value="Chromosome 2"/>
</dbReference>
<evidence type="ECO:0000259" key="6">
    <source>
        <dbReference type="Pfam" id="PF05175"/>
    </source>
</evidence>
<keyword evidence="8" id="KW-1185">Reference proteome</keyword>
<evidence type="ECO:0000313" key="8">
    <source>
        <dbReference type="Proteomes" id="UP000510647"/>
    </source>
</evidence>
<evidence type="ECO:0000256" key="1">
    <source>
        <dbReference type="ARBA" id="ARBA00012771"/>
    </source>
</evidence>
<dbReference type="InterPro" id="IPR007848">
    <property type="entry name" value="Small_mtfrase_dom"/>
</dbReference>
<evidence type="ECO:0000256" key="4">
    <source>
        <dbReference type="ARBA" id="ARBA00022691"/>
    </source>
</evidence>
<evidence type="ECO:0000256" key="2">
    <source>
        <dbReference type="ARBA" id="ARBA00022603"/>
    </source>
</evidence>
<dbReference type="GO" id="GO:0032259">
    <property type="term" value="P:methylation"/>
    <property type="evidence" value="ECO:0007669"/>
    <property type="project" value="UniProtKB-KW"/>
</dbReference>
<accession>A0A7H9HME8</accession>
<dbReference type="PANTHER" id="PTHR18895:SF74">
    <property type="entry name" value="MTRF1L RELEASE FACTOR GLUTAMINE METHYLTRANSFERASE"/>
    <property type="match status" value="1"/>
</dbReference>
<keyword evidence="4" id="KW-0949">S-adenosyl-L-methionine</keyword>
<dbReference type="Pfam" id="PF05175">
    <property type="entry name" value="MTS"/>
    <property type="match status" value="1"/>
</dbReference>
<dbReference type="EMBL" id="CP059268">
    <property type="protein sequence ID" value="QLQ78954.1"/>
    <property type="molecule type" value="Genomic_DNA"/>
</dbReference>
<dbReference type="PANTHER" id="PTHR18895">
    <property type="entry name" value="HEMK METHYLTRANSFERASE"/>
    <property type="match status" value="1"/>
</dbReference>
<dbReference type="CDD" id="cd02440">
    <property type="entry name" value="AdoMet_MTases"/>
    <property type="match status" value="1"/>
</dbReference>
<dbReference type="GO" id="GO:0003676">
    <property type="term" value="F:nucleic acid binding"/>
    <property type="evidence" value="ECO:0007669"/>
    <property type="project" value="InterPro"/>
</dbReference>
<dbReference type="NCBIfam" id="TIGR00536">
    <property type="entry name" value="hemK_fam"/>
    <property type="match status" value="1"/>
</dbReference>
<dbReference type="InterPro" id="IPR029063">
    <property type="entry name" value="SAM-dependent_MTases_sf"/>
</dbReference>
<name>A0A7H9HME8_9SACH</name>
<dbReference type="SUPFAM" id="SSF53335">
    <property type="entry name" value="S-adenosyl-L-methionine-dependent methyltransferases"/>
    <property type="match status" value="1"/>
</dbReference>
<feature type="domain" description="Methyltransferase small" evidence="6">
    <location>
        <begin position="103"/>
        <end position="186"/>
    </location>
</feature>
<protein>
    <recommendedName>
        <fullName evidence="1">peptide chain release factor N(5)-glutamine methyltransferase</fullName>
        <ecNumber evidence="1">2.1.1.297</ecNumber>
    </recommendedName>
</protein>
<sequence length="284" mass="32049">MPRISPAMIRKVASYDPLLGLLLPVCRTAEAARQELHWIRNEGASVQRACALRARSVPLQYVLGSQPFGELEILCKRNVLIPRWETEEWASELAARWQTSRVTAPTVVDLCTGTGCVALLLKRALPRAQVTAIDCSPFAIALVTKNLHHNDIRDVTVLQRDILRDDRPAIAADLVVCNPPYIPRDAFVRDVTTSVKMYEPRLALVADKEFYTNLCDVWLRHTRSFVYEIGDISQAHFVADRISATTWSVGIRRDSNGKPRVVYGFKTDDVQLNKLYDGFGYLVR</sequence>
<evidence type="ECO:0000313" key="7">
    <source>
        <dbReference type="EMBL" id="QLQ78954.1"/>
    </source>
</evidence>
<dbReference type="AlphaFoldDB" id="A0A7H9HME8"/>
<reference evidence="7 8" key="1">
    <citation type="submission" date="2020-06" db="EMBL/GenBank/DDBJ databases">
        <title>The yeast mating-type switching endonuclease HO is a domesticated member of an unorthodox homing genetic element family.</title>
        <authorList>
            <person name="Coughlan A.Y."/>
            <person name="Lombardi L."/>
            <person name="Braun-Galleani S."/>
            <person name="Martos A.R."/>
            <person name="Galeote V."/>
            <person name="Bigey F."/>
            <person name="Dequin S."/>
            <person name="Byrne K.P."/>
            <person name="Wolfe K.H."/>
        </authorList>
    </citation>
    <scope>NUCLEOTIDE SEQUENCE [LARGE SCALE GENOMIC DNA]</scope>
    <source>
        <strain evidence="7 8">CBS2947</strain>
    </source>
</reference>
<dbReference type="GO" id="GO:0005739">
    <property type="term" value="C:mitochondrion"/>
    <property type="evidence" value="ECO:0007669"/>
    <property type="project" value="TreeGrafter"/>
</dbReference>
<evidence type="ECO:0000256" key="5">
    <source>
        <dbReference type="ARBA" id="ARBA00048391"/>
    </source>
</evidence>
<evidence type="ECO:0000256" key="3">
    <source>
        <dbReference type="ARBA" id="ARBA00022679"/>
    </source>
</evidence>
<dbReference type="GO" id="GO:0102559">
    <property type="term" value="F:peptide chain release factor N(5)-glutamine methyltransferase activity"/>
    <property type="evidence" value="ECO:0007669"/>
    <property type="project" value="UniProtKB-EC"/>
</dbReference>